<keyword evidence="7 9" id="KW-0413">Isomerase</keyword>
<dbReference type="GO" id="GO:0009408">
    <property type="term" value="P:response to heat"/>
    <property type="evidence" value="ECO:0007669"/>
    <property type="project" value="UniProtKB-ARBA"/>
</dbReference>
<evidence type="ECO:0000313" key="13">
    <source>
        <dbReference type="Proteomes" id="UP000472335"/>
    </source>
</evidence>
<keyword evidence="5 9" id="KW-0067">ATP-binding</keyword>
<feature type="binding site" evidence="9">
    <location>
        <begin position="476"/>
        <end position="478"/>
    </location>
    <ligand>
        <name>ATP</name>
        <dbReference type="ChEBI" id="CHEBI:30616"/>
    </ligand>
</feature>
<dbReference type="PROSITE" id="PS00296">
    <property type="entry name" value="CHAPERONINS_CPN60"/>
    <property type="match status" value="1"/>
</dbReference>
<dbReference type="EC" id="5.6.1.7" evidence="9"/>
<dbReference type="CDD" id="cd03344">
    <property type="entry name" value="GroEL"/>
    <property type="match status" value="1"/>
</dbReference>
<comment type="similarity">
    <text evidence="3 9 10">Belongs to the chaperonin (HSP60) family.</text>
</comment>
<sequence length="541" mass="56854">MAKIIAFDEEARRGLERGMNQLADAVKVTLGPKGRNVVLEKKWGAPTITNDGVSIAKEIELEDPYEKIGAELVKEVAKKTDDVAGDGTTTATVLAQALVKEGLRNVAAGANPMALKRGIEKAVEAVSGALLEQAKDVETKEQIASTASISAADTQIGELIAEAMDKVGKEGVITVEESQTFGLELELTEGMRFDKGYISAYFATDMERMEAVLDDPYILIANSKISAVKDLLPLLEKVMQSGKPLLIIAEDVEGEALSTLVVNKIRGTFKSVAVKAPGFGDRRKAMLGDIAILTGGEVISEEVGLKLENATIDLLGRARKVVITKDETTIVDGAGDTEQVGGRVNQIRAEIENSDSDYDREKLQERLAKLAGGVAVIKAGAATEVELKERKHRIEDAVRNAKAAVEEGIVAGGGVALLQAATVFEKLELEGDEATGANAVKLALEAPLKQIAVNGGLEGGVIVEKVRNLPIGHGLNAATGEYVDMIAEGIIDPAKVTRSALQNAASIAALFLTTEAVIADKPEKAGAAPAGGGMPGGDMDF</sequence>
<dbReference type="Proteomes" id="UP000472335">
    <property type="component" value="Unassembled WGS sequence"/>
</dbReference>
<comment type="caution">
    <text evidence="9">Lacks conserved residue(s) required for the propagation of feature annotation.</text>
</comment>
<dbReference type="InterPro" id="IPR002423">
    <property type="entry name" value="Cpn60/GroEL/TCP-1"/>
</dbReference>
<comment type="subunit">
    <text evidence="9 11">Forms a cylinder of 14 subunits composed of two heptameric rings stacked back-to-back. Interacts with the co-chaperonin GroES.</text>
</comment>
<evidence type="ECO:0000256" key="8">
    <source>
        <dbReference type="ARBA" id="ARBA00025702"/>
    </source>
</evidence>
<evidence type="ECO:0000256" key="4">
    <source>
        <dbReference type="ARBA" id="ARBA00022741"/>
    </source>
</evidence>
<feature type="binding site" evidence="9">
    <location>
        <position position="492"/>
    </location>
    <ligand>
        <name>ATP</name>
        <dbReference type="ChEBI" id="CHEBI:30616"/>
    </ligand>
</feature>
<dbReference type="RefSeq" id="WP_165266885.1">
    <property type="nucleotide sequence ID" value="NZ_JAAKZY010000189.1"/>
</dbReference>
<evidence type="ECO:0000256" key="11">
    <source>
        <dbReference type="RuleBase" id="RU000419"/>
    </source>
</evidence>
<evidence type="ECO:0000256" key="10">
    <source>
        <dbReference type="RuleBase" id="RU000418"/>
    </source>
</evidence>
<evidence type="ECO:0000256" key="9">
    <source>
        <dbReference type="HAMAP-Rule" id="MF_00600"/>
    </source>
</evidence>
<dbReference type="GO" id="GO:0042603">
    <property type="term" value="C:capsule"/>
    <property type="evidence" value="ECO:0007669"/>
    <property type="project" value="UniProtKB-SubCell"/>
</dbReference>
<dbReference type="Pfam" id="PF00118">
    <property type="entry name" value="Cpn60_TCP1"/>
    <property type="match status" value="1"/>
</dbReference>
<dbReference type="GO" id="GO:0009986">
    <property type="term" value="C:cell surface"/>
    <property type="evidence" value="ECO:0007669"/>
    <property type="project" value="UniProtKB-SubCell"/>
</dbReference>
<evidence type="ECO:0000256" key="3">
    <source>
        <dbReference type="ARBA" id="ARBA00006607"/>
    </source>
</evidence>
<evidence type="ECO:0000256" key="5">
    <source>
        <dbReference type="ARBA" id="ARBA00022840"/>
    </source>
</evidence>
<dbReference type="HAMAP" id="MF_00600">
    <property type="entry name" value="CH60"/>
    <property type="match status" value="1"/>
</dbReference>
<dbReference type="InterPro" id="IPR027410">
    <property type="entry name" value="TCP-1-like_intermed_sf"/>
</dbReference>
<dbReference type="GO" id="GO:0005737">
    <property type="term" value="C:cytoplasm"/>
    <property type="evidence" value="ECO:0007669"/>
    <property type="project" value="UniProtKB-SubCell"/>
</dbReference>
<dbReference type="InterPro" id="IPR027413">
    <property type="entry name" value="GROEL-like_equatorial_sf"/>
</dbReference>
<feature type="binding site" evidence="9">
    <location>
        <position position="413"/>
    </location>
    <ligand>
        <name>ATP</name>
        <dbReference type="ChEBI" id="CHEBI:30616"/>
    </ligand>
</feature>
<dbReference type="GO" id="GO:0051082">
    <property type="term" value="F:unfolded protein binding"/>
    <property type="evidence" value="ECO:0007669"/>
    <property type="project" value="UniProtKB-UniRule"/>
</dbReference>
<dbReference type="NCBIfam" id="NF009488">
    <property type="entry name" value="PRK12850.1"/>
    <property type="match status" value="1"/>
</dbReference>
<dbReference type="GO" id="GO:0016853">
    <property type="term" value="F:isomerase activity"/>
    <property type="evidence" value="ECO:0007669"/>
    <property type="project" value="UniProtKB-KW"/>
</dbReference>
<evidence type="ECO:0000256" key="2">
    <source>
        <dbReference type="ARBA" id="ARBA00004241"/>
    </source>
</evidence>
<keyword evidence="13" id="KW-1185">Reference proteome</keyword>
<dbReference type="EMBL" id="JAAKZY010000189">
    <property type="protein sequence ID" value="NGO13445.1"/>
    <property type="molecule type" value="Genomic_DNA"/>
</dbReference>
<evidence type="ECO:0000256" key="1">
    <source>
        <dbReference type="ARBA" id="ARBA00004191"/>
    </source>
</evidence>
<gene>
    <name evidence="9 12" type="primary">groL</name>
    <name evidence="9" type="synonym">groEL</name>
    <name evidence="12" type="ORF">G5C60_39080</name>
</gene>
<dbReference type="PANTHER" id="PTHR45633">
    <property type="entry name" value="60 KDA HEAT SHOCK PROTEIN, MITOCHONDRIAL"/>
    <property type="match status" value="1"/>
</dbReference>
<keyword evidence="9" id="KW-0963">Cytoplasm</keyword>
<comment type="subcellular location">
    <subcellularLocation>
        <location evidence="2">Cell surface</location>
    </subcellularLocation>
    <subcellularLocation>
        <location evidence="9">Cytoplasm</location>
    </subcellularLocation>
    <subcellularLocation>
        <location evidence="8">Secreted</location>
        <location evidence="8">Capsule</location>
    </subcellularLocation>
    <subcellularLocation>
        <location evidence="1">Secreted</location>
        <location evidence="1">Cell wall</location>
    </subcellularLocation>
</comment>
<dbReference type="GO" id="GO:0005524">
    <property type="term" value="F:ATP binding"/>
    <property type="evidence" value="ECO:0007669"/>
    <property type="project" value="UniProtKB-UniRule"/>
</dbReference>
<dbReference type="NCBIfam" id="NF009487">
    <property type="entry name" value="PRK12849.1"/>
    <property type="match status" value="1"/>
</dbReference>
<dbReference type="NCBIfam" id="TIGR02348">
    <property type="entry name" value="GroEL"/>
    <property type="match status" value="1"/>
</dbReference>
<name>A0A6G4VHT8_9ACTN</name>
<dbReference type="GO" id="GO:0140662">
    <property type="term" value="F:ATP-dependent protein folding chaperone"/>
    <property type="evidence" value="ECO:0007669"/>
    <property type="project" value="InterPro"/>
</dbReference>
<reference evidence="12 13" key="1">
    <citation type="submission" date="2020-02" db="EMBL/GenBank/DDBJ databases">
        <title>Whole-genome analyses of novel actinobacteria.</title>
        <authorList>
            <person name="Sahin N."/>
            <person name="Gencbay T."/>
        </authorList>
    </citation>
    <scope>NUCLEOTIDE SEQUENCE [LARGE SCALE GENOMIC DNA]</scope>
    <source>
        <strain evidence="12 13">HC44</strain>
    </source>
</reference>
<keyword evidence="6 9" id="KW-0143">Chaperone</keyword>
<dbReference type="NCBIfam" id="NF000592">
    <property type="entry name" value="PRK00013.1"/>
    <property type="match status" value="1"/>
</dbReference>
<keyword evidence="4 9" id="KW-0547">Nucleotide-binding</keyword>
<dbReference type="Gene3D" id="3.30.260.10">
    <property type="entry name" value="TCP-1-like chaperonin intermediate domain"/>
    <property type="match status" value="1"/>
</dbReference>
<evidence type="ECO:0000313" key="12">
    <source>
        <dbReference type="EMBL" id="NGO13445.1"/>
    </source>
</evidence>
<dbReference type="Gene3D" id="1.10.560.10">
    <property type="entry name" value="GroEL-like equatorial domain"/>
    <property type="match status" value="1"/>
</dbReference>
<accession>A0A6G4VHT8</accession>
<dbReference type="Gene3D" id="3.50.7.10">
    <property type="entry name" value="GroEL"/>
    <property type="match status" value="1"/>
</dbReference>
<evidence type="ECO:0000256" key="6">
    <source>
        <dbReference type="ARBA" id="ARBA00023186"/>
    </source>
</evidence>
<dbReference type="InterPro" id="IPR018370">
    <property type="entry name" value="Chaperonin_Cpn60_CS"/>
</dbReference>
<comment type="function">
    <text evidence="9 11">Together with its co-chaperonin GroES, plays an essential role in assisting protein folding. The GroEL-GroES system forms a nano-cage that allows encapsulation of the non-native substrate proteins and provides a physical environment optimized to promote and accelerate protein folding.</text>
</comment>
<feature type="binding site" evidence="9">
    <location>
        <begin position="29"/>
        <end position="32"/>
    </location>
    <ligand>
        <name>ATP</name>
        <dbReference type="ChEBI" id="CHEBI:30616"/>
    </ligand>
</feature>
<dbReference type="SUPFAM" id="SSF48592">
    <property type="entry name" value="GroEL equatorial domain-like"/>
    <property type="match status" value="1"/>
</dbReference>
<protein>
    <recommendedName>
        <fullName evidence="9">Chaperonin GroEL</fullName>
        <ecNumber evidence="9">5.6.1.7</ecNumber>
    </recommendedName>
    <alternativeName>
        <fullName evidence="9">60 kDa chaperonin</fullName>
    </alternativeName>
    <alternativeName>
        <fullName evidence="9">Chaperonin-60</fullName>
        <shortName evidence="9">Cpn60</shortName>
    </alternativeName>
</protein>
<dbReference type="SUPFAM" id="SSF54849">
    <property type="entry name" value="GroEL-intermediate domain like"/>
    <property type="match status" value="1"/>
</dbReference>
<dbReference type="SUPFAM" id="SSF52029">
    <property type="entry name" value="GroEL apical domain-like"/>
    <property type="match status" value="1"/>
</dbReference>
<dbReference type="FunFam" id="3.50.7.10:FF:000001">
    <property type="entry name" value="60 kDa chaperonin"/>
    <property type="match status" value="1"/>
</dbReference>
<dbReference type="InterPro" id="IPR027409">
    <property type="entry name" value="GroEL-like_apical_dom_sf"/>
</dbReference>
<dbReference type="NCBIfam" id="NF009489">
    <property type="entry name" value="PRK12851.1"/>
    <property type="match status" value="1"/>
</dbReference>
<feature type="binding site" evidence="9">
    <location>
        <begin position="86"/>
        <end position="90"/>
    </location>
    <ligand>
        <name>ATP</name>
        <dbReference type="ChEBI" id="CHEBI:30616"/>
    </ligand>
</feature>
<dbReference type="InterPro" id="IPR001844">
    <property type="entry name" value="Cpn60/GroEL"/>
</dbReference>
<dbReference type="PRINTS" id="PR00298">
    <property type="entry name" value="CHAPERONIN60"/>
</dbReference>
<dbReference type="GO" id="GO:0042026">
    <property type="term" value="P:protein refolding"/>
    <property type="evidence" value="ECO:0007669"/>
    <property type="project" value="UniProtKB-UniRule"/>
</dbReference>
<proteinExistence type="inferred from homology"/>
<dbReference type="AlphaFoldDB" id="A0A6G4VHT8"/>
<comment type="caution">
    <text evidence="12">The sequence shown here is derived from an EMBL/GenBank/DDBJ whole genome shotgun (WGS) entry which is preliminary data.</text>
</comment>
<evidence type="ECO:0000256" key="7">
    <source>
        <dbReference type="ARBA" id="ARBA00023235"/>
    </source>
</evidence>
<organism evidence="12 13">
    <name type="scientific">Streptomyces scabichelini</name>
    <dbReference type="NCBI Taxonomy" id="2711217"/>
    <lineage>
        <taxon>Bacteria</taxon>
        <taxon>Bacillati</taxon>
        <taxon>Actinomycetota</taxon>
        <taxon>Actinomycetes</taxon>
        <taxon>Kitasatosporales</taxon>
        <taxon>Streptomycetaceae</taxon>
        <taxon>Streptomyces</taxon>
    </lineage>
</organism>